<protein>
    <submittedName>
        <fullName evidence="1">Uncharacterized protein</fullName>
    </submittedName>
</protein>
<accession>A0A0A8YV72</accession>
<name>A0A0A8YV72_ARUDO</name>
<dbReference type="EMBL" id="GBRH01266876">
    <property type="protein sequence ID" value="JAD31019.1"/>
    <property type="molecule type" value="Transcribed_RNA"/>
</dbReference>
<dbReference type="AlphaFoldDB" id="A0A0A8YV72"/>
<proteinExistence type="predicted"/>
<organism evidence="1">
    <name type="scientific">Arundo donax</name>
    <name type="common">Giant reed</name>
    <name type="synonym">Donax arundinaceus</name>
    <dbReference type="NCBI Taxonomy" id="35708"/>
    <lineage>
        <taxon>Eukaryota</taxon>
        <taxon>Viridiplantae</taxon>
        <taxon>Streptophyta</taxon>
        <taxon>Embryophyta</taxon>
        <taxon>Tracheophyta</taxon>
        <taxon>Spermatophyta</taxon>
        <taxon>Magnoliopsida</taxon>
        <taxon>Liliopsida</taxon>
        <taxon>Poales</taxon>
        <taxon>Poaceae</taxon>
        <taxon>PACMAD clade</taxon>
        <taxon>Arundinoideae</taxon>
        <taxon>Arundineae</taxon>
        <taxon>Arundo</taxon>
    </lineage>
</organism>
<reference evidence="1" key="1">
    <citation type="submission" date="2014-09" db="EMBL/GenBank/DDBJ databases">
        <authorList>
            <person name="Magalhaes I.L.F."/>
            <person name="Oliveira U."/>
            <person name="Santos F.R."/>
            <person name="Vidigal T.H.D.A."/>
            <person name="Brescovit A.D."/>
            <person name="Santos A.J."/>
        </authorList>
    </citation>
    <scope>NUCLEOTIDE SEQUENCE</scope>
    <source>
        <tissue evidence="1">Shoot tissue taken approximately 20 cm above the soil surface</tissue>
    </source>
</reference>
<sequence>MIPELHPTPVKVGMTSDGQPNSSYILIFSLLPRSTTIPK</sequence>
<evidence type="ECO:0000313" key="1">
    <source>
        <dbReference type="EMBL" id="JAD31019.1"/>
    </source>
</evidence>
<reference evidence="1" key="2">
    <citation type="journal article" date="2015" name="Data Brief">
        <title>Shoot transcriptome of the giant reed, Arundo donax.</title>
        <authorList>
            <person name="Barrero R.A."/>
            <person name="Guerrero F.D."/>
            <person name="Moolhuijzen P."/>
            <person name="Goolsby J.A."/>
            <person name="Tidwell J."/>
            <person name="Bellgard S.E."/>
            <person name="Bellgard M.I."/>
        </authorList>
    </citation>
    <scope>NUCLEOTIDE SEQUENCE</scope>
    <source>
        <tissue evidence="1">Shoot tissue taken approximately 20 cm above the soil surface</tissue>
    </source>
</reference>